<dbReference type="GO" id="GO:0030170">
    <property type="term" value="F:pyridoxal phosphate binding"/>
    <property type="evidence" value="ECO:0007669"/>
    <property type="project" value="InterPro"/>
</dbReference>
<organism evidence="3 4">
    <name type="scientific">Paractinoplanes rishiriensis</name>
    <dbReference type="NCBI Taxonomy" id="1050105"/>
    <lineage>
        <taxon>Bacteria</taxon>
        <taxon>Bacillati</taxon>
        <taxon>Actinomycetota</taxon>
        <taxon>Actinomycetes</taxon>
        <taxon>Micromonosporales</taxon>
        <taxon>Micromonosporaceae</taxon>
        <taxon>Paractinoplanes</taxon>
    </lineage>
</organism>
<gene>
    <name evidence="3" type="ORF">Ari01nite_36250</name>
</gene>
<feature type="domain" description="MOSC" evidence="2">
    <location>
        <begin position="30"/>
        <end position="174"/>
    </location>
</feature>
<comment type="caution">
    <text evidence="3">The sequence shown here is derived from an EMBL/GenBank/DDBJ whole genome shotgun (WGS) entry which is preliminary data.</text>
</comment>
<dbReference type="InterPro" id="IPR052353">
    <property type="entry name" value="Benzoxazolinone_Detox_Enz"/>
</dbReference>
<dbReference type="InterPro" id="IPR005302">
    <property type="entry name" value="MoCF_Sase_C"/>
</dbReference>
<feature type="region of interest" description="Disordered" evidence="1">
    <location>
        <begin position="20"/>
        <end position="51"/>
    </location>
</feature>
<dbReference type="GO" id="GO:0003824">
    <property type="term" value="F:catalytic activity"/>
    <property type="evidence" value="ECO:0007669"/>
    <property type="project" value="InterPro"/>
</dbReference>
<feature type="compositionally biased region" description="Basic and acidic residues" evidence="1">
    <location>
        <begin position="27"/>
        <end position="36"/>
    </location>
</feature>
<dbReference type="EMBL" id="BOMV01000039">
    <property type="protein sequence ID" value="GIE96160.1"/>
    <property type="molecule type" value="Genomic_DNA"/>
</dbReference>
<name>A0A919JZ64_9ACTN</name>
<evidence type="ECO:0000313" key="3">
    <source>
        <dbReference type="EMBL" id="GIE96160.1"/>
    </source>
</evidence>
<dbReference type="Pfam" id="PF03473">
    <property type="entry name" value="MOSC"/>
    <property type="match status" value="1"/>
</dbReference>
<evidence type="ECO:0000256" key="1">
    <source>
        <dbReference type="SAM" id="MobiDB-lite"/>
    </source>
</evidence>
<dbReference type="PANTHER" id="PTHR30212:SF2">
    <property type="entry name" value="PROTEIN YIIM"/>
    <property type="match status" value="1"/>
</dbReference>
<evidence type="ECO:0000259" key="2">
    <source>
        <dbReference type="PROSITE" id="PS51340"/>
    </source>
</evidence>
<dbReference type="Proteomes" id="UP000636960">
    <property type="component" value="Unassembled WGS sequence"/>
</dbReference>
<dbReference type="SUPFAM" id="SSF50800">
    <property type="entry name" value="PK beta-barrel domain-like"/>
    <property type="match status" value="1"/>
</dbReference>
<proteinExistence type="predicted"/>
<dbReference type="AlphaFoldDB" id="A0A919JZ64"/>
<dbReference type="RefSeq" id="WP_203782410.1">
    <property type="nucleotide sequence ID" value="NZ_BOMV01000039.1"/>
</dbReference>
<sequence length="222" mass="24776">MTDGRVLTVNVGVPRVNPDKGLTMTGIDKRPVDHPVRVRPPGPKRTGLHSGLVGDPIGDTKHHGGDNQAVYAYAREDYDWWEKELDRTLPGGLFGENLTTAGVDVNGALIGEIWRVGDVVELQTTFGRIPCMTFQARMAERRWIKRFARENRTGAYLRILTAGEVRGGDPIEVVHRPQHGLTIAEAFRIYMFEPESLARLLDAEELPEDLREDVAERVARSG</sequence>
<reference evidence="3" key="1">
    <citation type="submission" date="2021-01" db="EMBL/GenBank/DDBJ databases">
        <title>Whole genome shotgun sequence of Actinoplanes rishiriensis NBRC 108556.</title>
        <authorList>
            <person name="Komaki H."/>
            <person name="Tamura T."/>
        </authorList>
    </citation>
    <scope>NUCLEOTIDE SEQUENCE</scope>
    <source>
        <strain evidence="3">NBRC 108556</strain>
    </source>
</reference>
<evidence type="ECO:0000313" key="4">
    <source>
        <dbReference type="Proteomes" id="UP000636960"/>
    </source>
</evidence>
<dbReference type="GO" id="GO:0030151">
    <property type="term" value="F:molybdenum ion binding"/>
    <property type="evidence" value="ECO:0007669"/>
    <property type="project" value="InterPro"/>
</dbReference>
<dbReference type="PROSITE" id="PS51340">
    <property type="entry name" value="MOSC"/>
    <property type="match status" value="1"/>
</dbReference>
<keyword evidence="4" id="KW-1185">Reference proteome</keyword>
<protein>
    <submittedName>
        <fullName evidence="3">Molybdenum cofactor biosysynthesis protein</fullName>
    </submittedName>
</protein>
<accession>A0A919JZ64</accession>
<dbReference type="Gene3D" id="2.40.33.20">
    <property type="entry name" value="PK beta-barrel domain-like"/>
    <property type="match status" value="1"/>
</dbReference>
<dbReference type="InterPro" id="IPR011037">
    <property type="entry name" value="Pyrv_Knase-like_insert_dom_sf"/>
</dbReference>
<dbReference type="PANTHER" id="PTHR30212">
    <property type="entry name" value="PROTEIN YIIM"/>
    <property type="match status" value="1"/>
</dbReference>